<dbReference type="EMBL" id="GBRH01224765">
    <property type="protein sequence ID" value="JAD73130.1"/>
    <property type="molecule type" value="Transcribed_RNA"/>
</dbReference>
<protein>
    <recommendedName>
        <fullName evidence="1">Reverse transcriptase zinc-binding domain-containing protein</fullName>
    </recommendedName>
</protein>
<feature type="domain" description="Reverse transcriptase zinc-binding" evidence="1">
    <location>
        <begin position="25"/>
        <end position="109"/>
    </location>
</feature>
<dbReference type="PANTHER" id="PTHR33116">
    <property type="entry name" value="REVERSE TRANSCRIPTASE ZINC-BINDING DOMAIN-CONTAINING PROTEIN-RELATED-RELATED"/>
    <property type="match status" value="1"/>
</dbReference>
<reference evidence="2" key="2">
    <citation type="journal article" date="2015" name="Data Brief">
        <title>Shoot transcriptome of the giant reed, Arundo donax.</title>
        <authorList>
            <person name="Barrero R.A."/>
            <person name="Guerrero F.D."/>
            <person name="Moolhuijzen P."/>
            <person name="Goolsby J.A."/>
            <person name="Tidwell J."/>
            <person name="Bellgard S.E."/>
            <person name="Bellgard M.I."/>
        </authorList>
    </citation>
    <scope>NUCLEOTIDE SEQUENCE</scope>
    <source>
        <tissue evidence="2">Shoot tissue taken approximately 20 cm above the soil surface</tissue>
    </source>
</reference>
<name>A0A0A9CIF0_ARUDO</name>
<reference evidence="2" key="1">
    <citation type="submission" date="2014-09" db="EMBL/GenBank/DDBJ databases">
        <authorList>
            <person name="Magalhaes I.L.F."/>
            <person name="Oliveira U."/>
            <person name="Santos F.R."/>
            <person name="Vidigal T.H.D.A."/>
            <person name="Brescovit A.D."/>
            <person name="Santos A.J."/>
        </authorList>
    </citation>
    <scope>NUCLEOTIDE SEQUENCE</scope>
    <source>
        <tissue evidence="2">Shoot tissue taken approximately 20 cm above the soil surface</tissue>
    </source>
</reference>
<organism evidence="2">
    <name type="scientific">Arundo donax</name>
    <name type="common">Giant reed</name>
    <name type="synonym">Donax arundinaceus</name>
    <dbReference type="NCBI Taxonomy" id="35708"/>
    <lineage>
        <taxon>Eukaryota</taxon>
        <taxon>Viridiplantae</taxon>
        <taxon>Streptophyta</taxon>
        <taxon>Embryophyta</taxon>
        <taxon>Tracheophyta</taxon>
        <taxon>Spermatophyta</taxon>
        <taxon>Magnoliopsida</taxon>
        <taxon>Liliopsida</taxon>
        <taxon>Poales</taxon>
        <taxon>Poaceae</taxon>
        <taxon>PACMAD clade</taxon>
        <taxon>Arundinoideae</taxon>
        <taxon>Arundineae</taxon>
        <taxon>Arundo</taxon>
    </lineage>
</organism>
<evidence type="ECO:0000313" key="2">
    <source>
        <dbReference type="EMBL" id="JAD73130.1"/>
    </source>
</evidence>
<dbReference type="Pfam" id="PF13966">
    <property type="entry name" value="zf-RVT"/>
    <property type="match status" value="1"/>
</dbReference>
<sequence length="205" mass="23263">MLRNIQLNQGVHDHHTWKLTRSGTYSSKSAYNAYFVGSIKFAPWRCIWKSWAPLQCKLFLWLAVLNRCWTGDRLAKRGLPHPAACPLCDQAEESINHILTSCAFAREFWFTLLLKLGLQGLASQGVVTFSSWWCKALKGVDKKWRKGLNSLIILSAWELWKHRNDCVFNNTNPSVHTAIRHVIDEGTLWCAAGANELAALVLELG</sequence>
<dbReference type="InterPro" id="IPR026960">
    <property type="entry name" value="RVT-Znf"/>
</dbReference>
<dbReference type="AlphaFoldDB" id="A0A0A9CIF0"/>
<accession>A0A0A9CIF0</accession>
<dbReference type="PANTHER" id="PTHR33116:SF78">
    <property type="entry name" value="OS12G0587133 PROTEIN"/>
    <property type="match status" value="1"/>
</dbReference>
<evidence type="ECO:0000259" key="1">
    <source>
        <dbReference type="Pfam" id="PF13966"/>
    </source>
</evidence>
<proteinExistence type="predicted"/>